<evidence type="ECO:0000313" key="3">
    <source>
        <dbReference type="Proteomes" id="UP001058860"/>
    </source>
</evidence>
<proteinExistence type="predicted"/>
<organism evidence="2 3">
    <name type="scientific">Svornostia abyssi</name>
    <dbReference type="NCBI Taxonomy" id="2898438"/>
    <lineage>
        <taxon>Bacteria</taxon>
        <taxon>Bacillati</taxon>
        <taxon>Actinomycetota</taxon>
        <taxon>Thermoleophilia</taxon>
        <taxon>Solirubrobacterales</taxon>
        <taxon>Baekduiaceae</taxon>
        <taxon>Svornostia</taxon>
    </lineage>
</organism>
<accession>A0ABY5PEV0</accession>
<reference evidence="3" key="1">
    <citation type="submission" date="2021-11" db="EMBL/GenBank/DDBJ databases">
        <title>Cultivation dependent microbiological survey of springs from the worlds oldest radium mine currently devoted to the extraction of radon-saturated water.</title>
        <authorList>
            <person name="Kapinusova G."/>
            <person name="Smrhova T."/>
            <person name="Strejcek M."/>
            <person name="Suman J."/>
            <person name="Jani K."/>
            <person name="Pajer P."/>
            <person name="Uhlik O."/>
        </authorList>
    </citation>
    <scope>NUCLEOTIDE SEQUENCE [LARGE SCALE GENOMIC DNA]</scope>
    <source>
        <strain evidence="3">J379</strain>
    </source>
</reference>
<dbReference type="InterPro" id="IPR036249">
    <property type="entry name" value="Thioredoxin-like_sf"/>
</dbReference>
<name>A0ABY5PEV0_9ACTN</name>
<dbReference type="SUPFAM" id="SSF52833">
    <property type="entry name" value="Thioredoxin-like"/>
    <property type="match status" value="1"/>
</dbReference>
<gene>
    <name evidence="2" type="ORF">LRS13_21460</name>
</gene>
<dbReference type="Proteomes" id="UP001058860">
    <property type="component" value="Chromosome"/>
</dbReference>
<protein>
    <submittedName>
        <fullName evidence="2">Redoxin domain-containing protein</fullName>
    </submittedName>
</protein>
<evidence type="ECO:0000313" key="2">
    <source>
        <dbReference type="EMBL" id="UUY03211.1"/>
    </source>
</evidence>
<dbReference type="PROSITE" id="PS51352">
    <property type="entry name" value="THIOREDOXIN_2"/>
    <property type="match status" value="1"/>
</dbReference>
<feature type="domain" description="Thioredoxin" evidence="1">
    <location>
        <begin position="2"/>
        <end position="149"/>
    </location>
</feature>
<dbReference type="PANTHER" id="PTHR46388">
    <property type="entry name" value="NHL REPEAT-CONTAINING PROTEIN 2"/>
    <property type="match status" value="1"/>
</dbReference>
<dbReference type="RefSeq" id="WP_353863723.1">
    <property type="nucleotide sequence ID" value="NZ_CP088295.1"/>
</dbReference>
<dbReference type="Gene3D" id="3.40.30.10">
    <property type="entry name" value="Glutaredoxin"/>
    <property type="match status" value="1"/>
</dbReference>
<dbReference type="EMBL" id="CP088295">
    <property type="protein sequence ID" value="UUY03211.1"/>
    <property type="molecule type" value="Genomic_DNA"/>
</dbReference>
<evidence type="ECO:0000259" key="1">
    <source>
        <dbReference type="PROSITE" id="PS51352"/>
    </source>
</evidence>
<dbReference type="PANTHER" id="PTHR46388:SF2">
    <property type="entry name" value="NHL REPEAT-CONTAINING PROTEIN 2"/>
    <property type="match status" value="1"/>
</dbReference>
<sequence length="246" mass="27248">MLAPPHTIPAPPLPRELKWANVAMLRMDQQKGRPVLVEFWDFCRVNSLRTIPYLQAWHERYEADGLRVIGVHAGAFPPSQNEDEIRAAVERLGITYPVAIDGEWRLWHDYGNKGWPARYLWTPDLWLHSHHYGEGAYAETEREIQELLGVERDLVAPVRPEDAEDARVGPVTAEQSGAYNGPYEAGSAWAVVSGAGTLHVNGRELAVAHPGCVPLVEHERHTAAVLELQAGDGVTVHGVQFAPGVV</sequence>
<dbReference type="InterPro" id="IPR013766">
    <property type="entry name" value="Thioredoxin_domain"/>
</dbReference>
<keyword evidence="3" id="KW-1185">Reference proteome</keyword>